<dbReference type="AlphaFoldDB" id="A0AAW2BNJ2"/>
<evidence type="ECO:0000313" key="2">
    <source>
        <dbReference type="Proteomes" id="UP001459277"/>
    </source>
</evidence>
<organism evidence="1 2">
    <name type="scientific">Lithocarpus litseifolius</name>
    <dbReference type="NCBI Taxonomy" id="425828"/>
    <lineage>
        <taxon>Eukaryota</taxon>
        <taxon>Viridiplantae</taxon>
        <taxon>Streptophyta</taxon>
        <taxon>Embryophyta</taxon>
        <taxon>Tracheophyta</taxon>
        <taxon>Spermatophyta</taxon>
        <taxon>Magnoliopsida</taxon>
        <taxon>eudicotyledons</taxon>
        <taxon>Gunneridae</taxon>
        <taxon>Pentapetalae</taxon>
        <taxon>rosids</taxon>
        <taxon>fabids</taxon>
        <taxon>Fagales</taxon>
        <taxon>Fagaceae</taxon>
        <taxon>Lithocarpus</taxon>
    </lineage>
</organism>
<reference evidence="1 2" key="1">
    <citation type="submission" date="2024-01" db="EMBL/GenBank/DDBJ databases">
        <title>A telomere-to-telomere, gap-free genome of sweet tea (Lithocarpus litseifolius).</title>
        <authorList>
            <person name="Zhou J."/>
        </authorList>
    </citation>
    <scope>NUCLEOTIDE SEQUENCE [LARGE SCALE GENOMIC DNA]</scope>
    <source>
        <strain evidence="1">Zhou-2022a</strain>
        <tissue evidence="1">Leaf</tissue>
    </source>
</reference>
<keyword evidence="2" id="KW-1185">Reference proteome</keyword>
<dbReference type="Proteomes" id="UP001459277">
    <property type="component" value="Unassembled WGS sequence"/>
</dbReference>
<gene>
    <name evidence="1" type="ORF">SO802_030586</name>
</gene>
<dbReference type="EMBL" id="JAZDWU010000011">
    <property type="protein sequence ID" value="KAK9985635.1"/>
    <property type="molecule type" value="Genomic_DNA"/>
</dbReference>
<sequence>MANDKNDAMLLKGRKRDISSKGGHLCDCGKTIQGLPELRDHQLKCKTFLEVFLLSFINSRLTSRITVAVVSYCRVEVVKIDLQEVKA</sequence>
<proteinExistence type="predicted"/>
<comment type="caution">
    <text evidence="1">The sequence shown here is derived from an EMBL/GenBank/DDBJ whole genome shotgun (WGS) entry which is preliminary data.</text>
</comment>
<protein>
    <submittedName>
        <fullName evidence="1">Uncharacterized protein</fullName>
    </submittedName>
</protein>
<accession>A0AAW2BNJ2</accession>
<name>A0AAW2BNJ2_9ROSI</name>
<evidence type="ECO:0000313" key="1">
    <source>
        <dbReference type="EMBL" id="KAK9985635.1"/>
    </source>
</evidence>